<accession>C5FCQ0</accession>
<dbReference type="VEuPathDB" id="FungiDB:MCYG_00472"/>
<evidence type="ECO:0000313" key="1">
    <source>
        <dbReference type="EMBL" id="EEQ27584.1"/>
    </source>
</evidence>
<organism evidence="1 2">
    <name type="scientific">Arthroderma otae (strain ATCC MYA-4605 / CBS 113480)</name>
    <name type="common">Microsporum canis</name>
    <dbReference type="NCBI Taxonomy" id="554155"/>
    <lineage>
        <taxon>Eukaryota</taxon>
        <taxon>Fungi</taxon>
        <taxon>Dikarya</taxon>
        <taxon>Ascomycota</taxon>
        <taxon>Pezizomycotina</taxon>
        <taxon>Eurotiomycetes</taxon>
        <taxon>Eurotiomycetidae</taxon>
        <taxon>Onygenales</taxon>
        <taxon>Arthrodermataceae</taxon>
        <taxon>Microsporum</taxon>
    </lineage>
</organism>
<dbReference type="EMBL" id="DS995701">
    <property type="protein sequence ID" value="EEQ27584.1"/>
    <property type="molecule type" value="Genomic_DNA"/>
</dbReference>
<evidence type="ECO:0000313" key="2">
    <source>
        <dbReference type="Proteomes" id="UP000002035"/>
    </source>
</evidence>
<reference evidence="2" key="1">
    <citation type="journal article" date="2012" name="MBio">
        <title>Comparative genome analysis of Trichophyton rubrum and related dermatophytes reveals candidate genes involved in infection.</title>
        <authorList>
            <person name="Martinez D.A."/>
            <person name="Oliver B.G."/>
            <person name="Graeser Y."/>
            <person name="Goldberg J.M."/>
            <person name="Li W."/>
            <person name="Martinez-Rossi N.M."/>
            <person name="Monod M."/>
            <person name="Shelest E."/>
            <person name="Barton R.C."/>
            <person name="Birch E."/>
            <person name="Brakhage A.A."/>
            <person name="Chen Z."/>
            <person name="Gurr S.J."/>
            <person name="Heiman D."/>
            <person name="Heitman J."/>
            <person name="Kosti I."/>
            <person name="Rossi A."/>
            <person name="Saif S."/>
            <person name="Samalova M."/>
            <person name="Saunders C.W."/>
            <person name="Shea T."/>
            <person name="Summerbell R.C."/>
            <person name="Xu J."/>
            <person name="Young S."/>
            <person name="Zeng Q."/>
            <person name="Birren B.W."/>
            <person name="Cuomo C.A."/>
            <person name="White T.C."/>
        </authorList>
    </citation>
    <scope>NUCLEOTIDE SEQUENCE [LARGE SCALE GENOMIC DNA]</scope>
    <source>
        <strain evidence="2">ATCC MYA-4605 / CBS 113480</strain>
    </source>
</reference>
<dbReference type="GeneID" id="9225589"/>
<name>C5FCQ0_ARTOC</name>
<gene>
    <name evidence="1" type="ORF">MCYG_00472</name>
</gene>
<protein>
    <submittedName>
        <fullName evidence="1">Uncharacterized protein</fullName>
    </submittedName>
</protein>
<dbReference type="RefSeq" id="XP_002850368.1">
    <property type="nucleotide sequence ID" value="XM_002850322.1"/>
</dbReference>
<proteinExistence type="predicted"/>
<dbReference type="Proteomes" id="UP000002035">
    <property type="component" value="Unassembled WGS sequence"/>
</dbReference>
<keyword evidence="2" id="KW-1185">Reference proteome</keyword>
<dbReference type="AlphaFoldDB" id="C5FCQ0"/>
<dbReference type="HOGENOM" id="CLU_1805719_0_0_1"/>
<sequence length="143" mass="15562">MSGSSAQSEGLKSATGRAQKGIEVQLAFHLFGDIVILANEQKHEGLCVHIFLRIHDVTEVLLRFAIHANGDSVAAHKRGGTFLGHISFNASYTRRPAPDNDAPGMNHRMSLLEGLSGHARRQGASRLNLVKLHGAKPQCFFLQ</sequence>